<dbReference type="EMBL" id="JBHSFU010000015">
    <property type="protein sequence ID" value="MFC4560071.1"/>
    <property type="molecule type" value="Genomic_DNA"/>
</dbReference>
<evidence type="ECO:0000313" key="1">
    <source>
        <dbReference type="EMBL" id="MFC4560071.1"/>
    </source>
</evidence>
<comment type="caution">
    <text evidence="1">The sequence shown here is derived from an EMBL/GenBank/DDBJ whole genome shotgun (WGS) entry which is preliminary data.</text>
</comment>
<dbReference type="Proteomes" id="UP001595989">
    <property type="component" value="Unassembled WGS sequence"/>
</dbReference>
<accession>A0ABV9DMF7</accession>
<keyword evidence="2" id="KW-1185">Reference proteome</keyword>
<proteinExistence type="predicted"/>
<reference evidence="2" key="1">
    <citation type="journal article" date="2019" name="Int. J. Syst. Evol. Microbiol.">
        <title>The Global Catalogue of Microorganisms (GCM) 10K type strain sequencing project: providing services to taxonomists for standard genome sequencing and annotation.</title>
        <authorList>
            <consortium name="The Broad Institute Genomics Platform"/>
            <consortium name="The Broad Institute Genome Sequencing Center for Infectious Disease"/>
            <person name="Wu L."/>
            <person name="Ma J."/>
        </authorList>
    </citation>
    <scope>NUCLEOTIDE SEQUENCE [LARGE SCALE GENOMIC DNA]</scope>
    <source>
        <strain evidence="2">CGMCC 4.7426</strain>
    </source>
</reference>
<dbReference type="PIRSF" id="PIRSF012608">
    <property type="entry name" value="UCP012608"/>
    <property type="match status" value="1"/>
</dbReference>
<dbReference type="InterPro" id="IPR011200">
    <property type="entry name" value="UCP012608"/>
</dbReference>
<organism evidence="1 2">
    <name type="scientific">Virgibacillus kekensis</name>
    <dbReference type="NCBI Taxonomy" id="202261"/>
    <lineage>
        <taxon>Bacteria</taxon>
        <taxon>Bacillati</taxon>
        <taxon>Bacillota</taxon>
        <taxon>Bacilli</taxon>
        <taxon>Bacillales</taxon>
        <taxon>Bacillaceae</taxon>
        <taxon>Virgibacillus</taxon>
    </lineage>
</organism>
<evidence type="ECO:0000313" key="2">
    <source>
        <dbReference type="Proteomes" id="UP001595989"/>
    </source>
</evidence>
<dbReference type="Pfam" id="PF10094">
    <property type="entry name" value="DUF2332"/>
    <property type="match status" value="1"/>
</dbReference>
<gene>
    <name evidence="1" type="ORF">ACFO3D_18080</name>
</gene>
<sequence length="351" mass="40445">MYEKKWGSNKLDKSTLAMRFKSFSEKECKGSSRLYEHLASKVADDEYLLSLCSYVREGQPVPNMLFGAVHYLLLKGESHELADYYPSLTDSPGEPRDAFPSFKNFCKIHQEEIIPLMKHKLVQTNEVRRTGYLYPAFCFIYEKIKKPLALIEIGTSAGLQLFWDQYSYSYGSDQIYGNRSSEVHIDTEVRGNNFPFLLSESPPVISRTGLDLHINDVTDPEDYLWLKALIWPEHVERRKLFECAANYVNTNSVSLIEGDGITMLPETARDIPVDAAIVVFHTHVANQLSYQAKANLLRSIKDISGEREIFHLYNNIQDTDLHLDYFINSKEYKNKAGETDGHGRWFTWELE</sequence>
<dbReference type="RefSeq" id="WP_390299493.1">
    <property type="nucleotide sequence ID" value="NZ_JBHSFU010000015.1"/>
</dbReference>
<protein>
    <submittedName>
        <fullName evidence="1">DUF2332 domain-containing protein</fullName>
    </submittedName>
</protein>
<name>A0ABV9DMF7_9BACI</name>